<protein>
    <submittedName>
        <fullName evidence="2">Uncharacterized protein</fullName>
    </submittedName>
</protein>
<evidence type="ECO:0000256" key="1">
    <source>
        <dbReference type="SAM" id="Phobius"/>
    </source>
</evidence>
<dbReference type="OrthoDB" id="4840990at2759"/>
<name>A0A8K0NH95_9HYPO</name>
<dbReference type="Proteomes" id="UP000811619">
    <property type="component" value="Unassembled WGS sequence"/>
</dbReference>
<keyword evidence="3" id="KW-1185">Reference proteome</keyword>
<evidence type="ECO:0000313" key="3">
    <source>
        <dbReference type="Proteomes" id="UP000811619"/>
    </source>
</evidence>
<gene>
    <name evidence="2" type="ORF">E4U42_005688</name>
</gene>
<keyword evidence="1" id="KW-0812">Transmembrane</keyword>
<reference evidence="2" key="1">
    <citation type="journal article" date="2020" name="bioRxiv">
        <title>Whole genome comparisons of ergot fungi reveals the divergence and evolution of species within the genus Claviceps are the result of varying mechanisms driving genome evolution and host range expansion.</title>
        <authorList>
            <person name="Wyka S.A."/>
            <person name="Mondo S.J."/>
            <person name="Liu M."/>
            <person name="Dettman J."/>
            <person name="Nalam V."/>
            <person name="Broders K.D."/>
        </authorList>
    </citation>
    <scope>NUCLEOTIDE SEQUENCE</scope>
    <source>
        <strain evidence="2">CCC 489</strain>
    </source>
</reference>
<comment type="caution">
    <text evidence="2">The sequence shown here is derived from an EMBL/GenBank/DDBJ whole genome shotgun (WGS) entry which is preliminary data.</text>
</comment>
<keyword evidence="1" id="KW-0472">Membrane</keyword>
<dbReference type="AlphaFoldDB" id="A0A8K0NH95"/>
<proteinExistence type="predicted"/>
<sequence length="54" mass="6385">MAVFSKTRIRYDEDRILNLIWFGLVGLQVIIVLSVSAQAARHYLQRRLRKQMLP</sequence>
<accession>A0A8K0NH95</accession>
<feature type="transmembrane region" description="Helical" evidence="1">
    <location>
        <begin position="20"/>
        <end position="40"/>
    </location>
</feature>
<keyword evidence="1" id="KW-1133">Transmembrane helix</keyword>
<organism evidence="2 3">
    <name type="scientific">Claviceps africana</name>
    <dbReference type="NCBI Taxonomy" id="83212"/>
    <lineage>
        <taxon>Eukaryota</taxon>
        <taxon>Fungi</taxon>
        <taxon>Dikarya</taxon>
        <taxon>Ascomycota</taxon>
        <taxon>Pezizomycotina</taxon>
        <taxon>Sordariomycetes</taxon>
        <taxon>Hypocreomycetidae</taxon>
        <taxon>Hypocreales</taxon>
        <taxon>Clavicipitaceae</taxon>
        <taxon>Claviceps</taxon>
    </lineage>
</organism>
<evidence type="ECO:0000313" key="2">
    <source>
        <dbReference type="EMBL" id="KAG5921865.1"/>
    </source>
</evidence>
<dbReference type="EMBL" id="SRPY01000542">
    <property type="protein sequence ID" value="KAG5921865.1"/>
    <property type="molecule type" value="Genomic_DNA"/>
</dbReference>